<dbReference type="Proteomes" id="UP000294739">
    <property type="component" value="Unassembled WGS sequence"/>
</dbReference>
<evidence type="ECO:0000313" key="9">
    <source>
        <dbReference type="Proteomes" id="UP000294739"/>
    </source>
</evidence>
<feature type="region of interest" description="Disordered" evidence="6">
    <location>
        <begin position="1"/>
        <end position="23"/>
    </location>
</feature>
<comment type="cofactor">
    <cofactor evidence="1 5">
        <name>Zn(2+)</name>
        <dbReference type="ChEBI" id="CHEBI:29105"/>
    </cofactor>
</comment>
<dbReference type="InterPro" id="IPR011032">
    <property type="entry name" value="GroES-like_sf"/>
</dbReference>
<evidence type="ECO:0000256" key="3">
    <source>
        <dbReference type="ARBA" id="ARBA00022833"/>
    </source>
</evidence>
<protein>
    <submittedName>
        <fullName evidence="8">Alcohol dehydrogenase</fullName>
    </submittedName>
</protein>
<dbReference type="AlphaFoldDB" id="A0A4R5DIQ5"/>
<evidence type="ECO:0000256" key="5">
    <source>
        <dbReference type="RuleBase" id="RU361277"/>
    </source>
</evidence>
<dbReference type="InterPro" id="IPR002328">
    <property type="entry name" value="ADH_Zn_CS"/>
</dbReference>
<keyword evidence="2 5" id="KW-0479">Metal-binding</keyword>
<dbReference type="EMBL" id="SMKZ01000009">
    <property type="protein sequence ID" value="TDE11831.1"/>
    <property type="molecule type" value="Genomic_DNA"/>
</dbReference>
<organism evidence="8 9">
    <name type="scientific">Jiangella asiatica</name>
    <dbReference type="NCBI Taxonomy" id="2530372"/>
    <lineage>
        <taxon>Bacteria</taxon>
        <taxon>Bacillati</taxon>
        <taxon>Actinomycetota</taxon>
        <taxon>Actinomycetes</taxon>
        <taxon>Jiangellales</taxon>
        <taxon>Jiangellaceae</taxon>
        <taxon>Jiangella</taxon>
    </lineage>
</organism>
<accession>A0A4R5DIQ5</accession>
<proteinExistence type="inferred from homology"/>
<dbReference type="OrthoDB" id="9797931at2"/>
<sequence length="331" mass="33936">MRAAVMTEPGSVRVGPADDPRPGPGEVTVEVALTGICGTDLHILDGEFATARFPVTPGHEVTGSVVEAGPGVTGPRPGDRVVVDPGVPCRACAWCREGRLNLCANRLAIGVSLPGGAAELVAVPAINCHVVDPAVDDRTAVLTEPLACVLHAFDLAPSPAAAEVLVYGAGTVGLLTAQMARRLGADRVTVVDPNESRLPGARKAGADEALPDARESAVDAWPLVLDASGAGPAIGDGLRRLRRGGTFVQIGVAAPTTEVPLSPYEVFAGELTIRGSMTTRDTFARAVRTLVAGAVDTSMIVGTAVPLSRYAEALDLARSGESLKVVVEPGR</sequence>
<keyword evidence="3 5" id="KW-0862">Zinc</keyword>
<dbReference type="InParanoid" id="A0A4R5DIQ5"/>
<reference evidence="8 9" key="1">
    <citation type="submission" date="2019-03" db="EMBL/GenBank/DDBJ databases">
        <title>Draft genome sequences of novel Actinobacteria.</title>
        <authorList>
            <person name="Sahin N."/>
            <person name="Ay H."/>
            <person name="Saygin H."/>
        </authorList>
    </citation>
    <scope>NUCLEOTIDE SEQUENCE [LARGE SCALE GENOMIC DNA]</scope>
    <source>
        <strain evidence="8 9">5K138</strain>
    </source>
</reference>
<dbReference type="Pfam" id="PF08240">
    <property type="entry name" value="ADH_N"/>
    <property type="match status" value="1"/>
</dbReference>
<evidence type="ECO:0000313" key="8">
    <source>
        <dbReference type="EMBL" id="TDE11831.1"/>
    </source>
</evidence>
<dbReference type="InterPro" id="IPR050129">
    <property type="entry name" value="Zn_alcohol_dh"/>
</dbReference>
<dbReference type="GO" id="GO:0016491">
    <property type="term" value="F:oxidoreductase activity"/>
    <property type="evidence" value="ECO:0007669"/>
    <property type="project" value="UniProtKB-KW"/>
</dbReference>
<dbReference type="PANTHER" id="PTHR43401:SF5">
    <property type="entry name" value="ALCOHOL DEHYDROGENASE-RELATED"/>
    <property type="match status" value="1"/>
</dbReference>
<keyword evidence="9" id="KW-1185">Reference proteome</keyword>
<evidence type="ECO:0000256" key="4">
    <source>
        <dbReference type="ARBA" id="ARBA00023002"/>
    </source>
</evidence>
<dbReference type="SUPFAM" id="SSF51735">
    <property type="entry name" value="NAD(P)-binding Rossmann-fold domains"/>
    <property type="match status" value="1"/>
</dbReference>
<evidence type="ECO:0000259" key="7">
    <source>
        <dbReference type="SMART" id="SM00829"/>
    </source>
</evidence>
<dbReference type="SUPFAM" id="SSF50129">
    <property type="entry name" value="GroES-like"/>
    <property type="match status" value="1"/>
</dbReference>
<dbReference type="PANTHER" id="PTHR43401">
    <property type="entry name" value="L-THREONINE 3-DEHYDROGENASE"/>
    <property type="match status" value="1"/>
</dbReference>
<dbReference type="PROSITE" id="PS00059">
    <property type="entry name" value="ADH_ZINC"/>
    <property type="match status" value="1"/>
</dbReference>
<evidence type="ECO:0000256" key="2">
    <source>
        <dbReference type="ARBA" id="ARBA00022723"/>
    </source>
</evidence>
<dbReference type="InterPro" id="IPR013154">
    <property type="entry name" value="ADH-like_N"/>
</dbReference>
<comment type="similarity">
    <text evidence="5">Belongs to the zinc-containing alcohol dehydrogenase family.</text>
</comment>
<evidence type="ECO:0000256" key="1">
    <source>
        <dbReference type="ARBA" id="ARBA00001947"/>
    </source>
</evidence>
<name>A0A4R5DIQ5_9ACTN</name>
<keyword evidence="4" id="KW-0560">Oxidoreductase</keyword>
<dbReference type="InterPro" id="IPR013149">
    <property type="entry name" value="ADH-like_C"/>
</dbReference>
<dbReference type="InterPro" id="IPR036291">
    <property type="entry name" value="NAD(P)-bd_dom_sf"/>
</dbReference>
<dbReference type="GO" id="GO:0008270">
    <property type="term" value="F:zinc ion binding"/>
    <property type="evidence" value="ECO:0007669"/>
    <property type="project" value="InterPro"/>
</dbReference>
<dbReference type="Gene3D" id="3.40.50.720">
    <property type="entry name" value="NAD(P)-binding Rossmann-like Domain"/>
    <property type="match status" value="1"/>
</dbReference>
<gene>
    <name evidence="8" type="ORF">E1269_08695</name>
</gene>
<feature type="domain" description="Enoyl reductase (ER)" evidence="7">
    <location>
        <begin position="7"/>
        <end position="327"/>
    </location>
</feature>
<evidence type="ECO:0000256" key="6">
    <source>
        <dbReference type="SAM" id="MobiDB-lite"/>
    </source>
</evidence>
<comment type="caution">
    <text evidence="8">The sequence shown here is derived from an EMBL/GenBank/DDBJ whole genome shotgun (WGS) entry which is preliminary data.</text>
</comment>
<dbReference type="InterPro" id="IPR020843">
    <property type="entry name" value="ER"/>
</dbReference>
<dbReference type="Pfam" id="PF00107">
    <property type="entry name" value="ADH_zinc_N"/>
    <property type="match status" value="1"/>
</dbReference>
<dbReference type="SMART" id="SM00829">
    <property type="entry name" value="PKS_ER"/>
    <property type="match status" value="1"/>
</dbReference>
<dbReference type="Gene3D" id="3.90.180.10">
    <property type="entry name" value="Medium-chain alcohol dehydrogenases, catalytic domain"/>
    <property type="match status" value="1"/>
</dbReference>